<proteinExistence type="predicted"/>
<evidence type="ECO:0000313" key="1">
    <source>
        <dbReference type="Proteomes" id="UP000790787"/>
    </source>
</evidence>
<dbReference type="Proteomes" id="UP000790787">
    <property type="component" value="Chromosome 14"/>
</dbReference>
<keyword evidence="1" id="KW-1185">Reference proteome</keyword>
<protein>
    <submittedName>
        <fullName evidence="2">Uncharacterized protein LOC142169006</fullName>
    </submittedName>
</protein>
<accession>A0AC58SMU1</accession>
<dbReference type="RefSeq" id="XP_075086299.1">
    <property type="nucleotide sequence ID" value="XM_075230198.1"/>
</dbReference>
<evidence type="ECO:0000313" key="2">
    <source>
        <dbReference type="RefSeq" id="XP_075086299.1"/>
    </source>
</evidence>
<reference evidence="1" key="1">
    <citation type="journal article" date="2014" name="Nat. Commun.">
        <title>The tobacco genome sequence and its comparison with those of tomato and potato.</title>
        <authorList>
            <person name="Sierro N."/>
            <person name="Battey J.N."/>
            <person name="Ouadi S."/>
            <person name="Bakaher N."/>
            <person name="Bovet L."/>
            <person name="Willig A."/>
            <person name="Goepfert S."/>
            <person name="Peitsch M.C."/>
            <person name="Ivanov N.V."/>
        </authorList>
    </citation>
    <scope>NUCLEOTIDE SEQUENCE [LARGE SCALE GENOMIC DNA]</scope>
</reference>
<sequence length="549" mass="62302">MIRVRLSIGEIKSNTLIHIIDAKTSYNLLLRRPWIYENGVLSSILHQCLKYRRNGEIVKIDADINSFTETESYFADAKFYLVSCEPSVEKPSSVDKADVKSEEENEAQWATAKLPKKRTEEVSIKISSSEGDIQTKTPKEHLIFRYVPRKHRKKGHPFLQECTPKKRMSHKAIQHLKEHMIVPVAQIPSVSCESTKGNLLADKIKGNFDPKAFILLEKSGYNFSNPSRLGELKDEAIGEKIHGLTESQMRLRKQGHYVATPKFGLGFHLAEPFRISSKRNKEIASSQHTSVEDTKEVKDKKIKQTASVFDHIEGSTPCALLFERLGHKSECVSPKHLKGVVDISKTSIFCHLGTTKKSPSRNKLSKHEEHGHCDVVVDKEIYSTFPSRMKRKSILSISTDGPLKVKMSTIVYTCQPHRETRKEEGAMPTIQGSQREKLEFVETSHYITVEDSPCLEINDDVHEAPPQLEDGGKSTIDELKELNLGTLEDPRPTFISELLTPQEEDEYFKLLTEYKDVFAWSYKEMPGLSPKVVVHHLGIKCAARPMKQS</sequence>
<name>A0AC58SMU1_TOBAC</name>
<organism evidence="1 2">
    <name type="scientific">Nicotiana tabacum</name>
    <name type="common">Common tobacco</name>
    <dbReference type="NCBI Taxonomy" id="4097"/>
    <lineage>
        <taxon>Eukaryota</taxon>
        <taxon>Viridiplantae</taxon>
        <taxon>Streptophyta</taxon>
        <taxon>Embryophyta</taxon>
        <taxon>Tracheophyta</taxon>
        <taxon>Spermatophyta</taxon>
        <taxon>Magnoliopsida</taxon>
        <taxon>eudicotyledons</taxon>
        <taxon>Gunneridae</taxon>
        <taxon>Pentapetalae</taxon>
        <taxon>asterids</taxon>
        <taxon>lamiids</taxon>
        <taxon>Solanales</taxon>
        <taxon>Solanaceae</taxon>
        <taxon>Nicotianoideae</taxon>
        <taxon>Nicotianeae</taxon>
        <taxon>Nicotiana</taxon>
    </lineage>
</organism>
<gene>
    <name evidence="2" type="primary">LOC142169006</name>
</gene>
<reference evidence="2" key="2">
    <citation type="submission" date="2025-08" db="UniProtKB">
        <authorList>
            <consortium name="RefSeq"/>
        </authorList>
    </citation>
    <scope>IDENTIFICATION</scope>
    <source>
        <tissue evidence="2">Leaf</tissue>
    </source>
</reference>